<name>A8MKU0_ALKOO</name>
<accession>A8MKU0</accession>
<dbReference type="RefSeq" id="WP_012158072.1">
    <property type="nucleotide sequence ID" value="NC_009922.1"/>
</dbReference>
<dbReference type="Pfam" id="PF05437">
    <property type="entry name" value="AzlD"/>
    <property type="match status" value="1"/>
</dbReference>
<keyword evidence="1" id="KW-0812">Transmembrane</keyword>
<gene>
    <name evidence="2" type="ordered locus">Clos_0191</name>
</gene>
<dbReference type="InterPro" id="IPR008407">
    <property type="entry name" value="Brnchd-chn_aa_trnsp_AzlD"/>
</dbReference>
<dbReference type="OrthoDB" id="308265at2"/>
<reference evidence="3" key="1">
    <citation type="submission" date="2007-10" db="EMBL/GenBank/DDBJ databases">
        <title>Complete genome of Alkaliphilus oremlandii OhILAs.</title>
        <authorList>
            <person name="Copeland A."/>
            <person name="Lucas S."/>
            <person name="Lapidus A."/>
            <person name="Barry K."/>
            <person name="Detter J.C."/>
            <person name="Glavina del Rio T."/>
            <person name="Hammon N."/>
            <person name="Israni S."/>
            <person name="Dalin E."/>
            <person name="Tice H."/>
            <person name="Pitluck S."/>
            <person name="Chain P."/>
            <person name="Malfatti S."/>
            <person name="Shin M."/>
            <person name="Vergez L."/>
            <person name="Schmutz J."/>
            <person name="Larimer F."/>
            <person name="Land M."/>
            <person name="Hauser L."/>
            <person name="Kyrpides N."/>
            <person name="Mikhailova N."/>
            <person name="Stolz J.F."/>
            <person name="Dawson A."/>
            <person name="Fisher E."/>
            <person name="Crable B."/>
            <person name="Perera E."/>
            <person name="Lisak J."/>
            <person name="Ranganathan M."/>
            <person name="Basu P."/>
            <person name="Richardson P."/>
        </authorList>
    </citation>
    <scope>NUCLEOTIDE SEQUENCE [LARGE SCALE GENOMIC DNA]</scope>
    <source>
        <strain evidence="3">OhILAs</strain>
    </source>
</reference>
<dbReference type="Proteomes" id="UP000000269">
    <property type="component" value="Chromosome"/>
</dbReference>
<dbReference type="STRING" id="350688.Clos_0191"/>
<feature type="transmembrane region" description="Helical" evidence="1">
    <location>
        <begin position="67"/>
        <end position="86"/>
    </location>
</feature>
<evidence type="ECO:0000256" key="1">
    <source>
        <dbReference type="SAM" id="Phobius"/>
    </source>
</evidence>
<dbReference type="HOGENOM" id="CLU_144816_1_1_9"/>
<organism evidence="2 3">
    <name type="scientific">Alkaliphilus oremlandii (strain OhILAs)</name>
    <name type="common">Clostridium oremlandii (strain OhILAs)</name>
    <dbReference type="NCBI Taxonomy" id="350688"/>
    <lineage>
        <taxon>Bacteria</taxon>
        <taxon>Bacillati</taxon>
        <taxon>Bacillota</taxon>
        <taxon>Clostridia</taxon>
        <taxon>Peptostreptococcales</taxon>
        <taxon>Natronincolaceae</taxon>
        <taxon>Alkaliphilus</taxon>
    </lineage>
</organism>
<dbReference type="eggNOG" id="COG1687">
    <property type="taxonomic scope" value="Bacteria"/>
</dbReference>
<feature type="transmembrane region" description="Helical" evidence="1">
    <location>
        <begin position="92"/>
        <end position="110"/>
    </location>
</feature>
<feature type="transmembrane region" description="Helical" evidence="1">
    <location>
        <begin position="42"/>
        <end position="60"/>
    </location>
</feature>
<dbReference type="EMBL" id="CP000853">
    <property type="protein sequence ID" value="ABW17757.1"/>
    <property type="molecule type" value="Genomic_DNA"/>
</dbReference>
<feature type="transmembrane region" description="Helical" evidence="1">
    <location>
        <begin position="7"/>
        <end position="30"/>
    </location>
</feature>
<dbReference type="KEGG" id="aoe:Clos_0191"/>
<dbReference type="AlphaFoldDB" id="A8MKU0"/>
<keyword evidence="3" id="KW-1185">Reference proteome</keyword>
<keyword evidence="1" id="KW-0472">Membrane</keyword>
<evidence type="ECO:0000313" key="3">
    <source>
        <dbReference type="Proteomes" id="UP000000269"/>
    </source>
</evidence>
<protein>
    <submittedName>
        <fullName evidence="2">Branched-chain amino acid transport</fullName>
    </submittedName>
</protein>
<keyword evidence="1" id="KW-1133">Transmembrane helix</keyword>
<dbReference type="PIRSF" id="PIRSF003203">
    <property type="entry name" value="AzlD"/>
    <property type="match status" value="1"/>
</dbReference>
<proteinExistence type="predicted"/>
<evidence type="ECO:0000313" key="2">
    <source>
        <dbReference type="EMBL" id="ABW17757.1"/>
    </source>
</evidence>
<sequence>MNLNNHYILSAIFVSAVITFMIRVIPFILFGKGKTTPLYVTYIGKYLPPAIMSMLIVYCLRNVQFSTAPFGIPEAIGIIAVAALHLWKRNNLISILGGTLVYMVSIQFIFA</sequence>